<feature type="region of interest" description="Disordered" evidence="1">
    <location>
        <begin position="73"/>
        <end position="97"/>
    </location>
</feature>
<reference evidence="2 3" key="1">
    <citation type="submission" date="2019-03" db="EMBL/GenBank/DDBJ databases">
        <title>Genomic Encyclopedia of Type Strains, Phase IV (KMG-IV): sequencing the most valuable type-strain genomes for metagenomic binning, comparative biology and taxonomic classification.</title>
        <authorList>
            <person name="Goeker M."/>
        </authorList>
    </citation>
    <scope>NUCLEOTIDE SEQUENCE [LARGE SCALE GENOMIC DNA]</scope>
    <source>
        <strain evidence="2 3">DSM 45934</strain>
    </source>
</reference>
<dbReference type="Proteomes" id="UP000295680">
    <property type="component" value="Unassembled WGS sequence"/>
</dbReference>
<sequence length="97" mass="10856">MRRSGSRWRRFRRLVLETYGPVCCFGTACKFGKLAIDLGLPVNHPAGFTVHHLDPLSLGGSLLDLERARPAHRRCNSSQGNRPMALSAWTSHDWPTS</sequence>
<evidence type="ECO:0000313" key="2">
    <source>
        <dbReference type="EMBL" id="TCO64941.1"/>
    </source>
</evidence>
<evidence type="ECO:0008006" key="4">
    <source>
        <dbReference type="Google" id="ProtNLM"/>
    </source>
</evidence>
<feature type="compositionally biased region" description="Polar residues" evidence="1">
    <location>
        <begin position="88"/>
        <end position="97"/>
    </location>
</feature>
<dbReference type="Gene3D" id="1.10.30.50">
    <property type="match status" value="1"/>
</dbReference>
<gene>
    <name evidence="2" type="ORF">EV192_101725</name>
</gene>
<dbReference type="AlphaFoldDB" id="A0A4R2JWR0"/>
<name>A0A4R2JWR0_9PSEU</name>
<comment type="caution">
    <text evidence="2">The sequence shown here is derived from an EMBL/GenBank/DDBJ whole genome shotgun (WGS) entry which is preliminary data.</text>
</comment>
<proteinExistence type="predicted"/>
<evidence type="ECO:0000313" key="3">
    <source>
        <dbReference type="Proteomes" id="UP000295680"/>
    </source>
</evidence>
<protein>
    <recommendedName>
        <fullName evidence="4">HNH endonuclease</fullName>
    </recommendedName>
</protein>
<dbReference type="EMBL" id="SLWS01000001">
    <property type="protein sequence ID" value="TCO64941.1"/>
    <property type="molecule type" value="Genomic_DNA"/>
</dbReference>
<organism evidence="2 3">
    <name type="scientific">Actinocrispum wychmicini</name>
    <dbReference type="NCBI Taxonomy" id="1213861"/>
    <lineage>
        <taxon>Bacteria</taxon>
        <taxon>Bacillati</taxon>
        <taxon>Actinomycetota</taxon>
        <taxon>Actinomycetes</taxon>
        <taxon>Pseudonocardiales</taxon>
        <taxon>Pseudonocardiaceae</taxon>
        <taxon>Actinocrispum</taxon>
    </lineage>
</organism>
<accession>A0A4R2JWR0</accession>
<evidence type="ECO:0000256" key="1">
    <source>
        <dbReference type="SAM" id="MobiDB-lite"/>
    </source>
</evidence>
<dbReference type="PROSITE" id="PS51257">
    <property type="entry name" value="PROKAR_LIPOPROTEIN"/>
    <property type="match status" value="1"/>
</dbReference>
<keyword evidence="3" id="KW-1185">Reference proteome</keyword>